<dbReference type="PRINTS" id="PR00469">
    <property type="entry name" value="PNDRDTASEII"/>
</dbReference>
<evidence type="ECO:0000256" key="1">
    <source>
        <dbReference type="ARBA" id="ARBA00018719"/>
    </source>
</evidence>
<evidence type="ECO:0000256" key="2">
    <source>
        <dbReference type="ARBA" id="ARBA00022630"/>
    </source>
</evidence>
<dbReference type="Proteomes" id="UP000244060">
    <property type="component" value="Unassembled WGS sequence"/>
</dbReference>
<comment type="caution">
    <text evidence="5">The sequence shown here is derived from an EMBL/GenBank/DDBJ whole genome shotgun (WGS) entry which is preliminary data.</text>
</comment>
<feature type="domain" description="FAD/NAD(P)-binding" evidence="4">
    <location>
        <begin position="3"/>
        <end position="280"/>
    </location>
</feature>
<sequence length="307" mass="32975">MADCIIVGAGPAGLTAAIFLARFRRSVLLLDGGESRASLIPRSHNHPAFPDGIRGAELLSRMRAQLGRLGISPAPLAAESGRRLPDGGWRIETKQGPLEARHLILATGVRDRLPDLPDVVRHVREGLIRQCPVCDAFEVIDHCIAVLGHEDCAVSEALFLRSYSPRITLVSMGQDLPEASHRPLADAGVRVDRRPIRRIEAAGRRVTIHFADGEPGRFDTLYAGLGNDPQTALPRSLGMALQPDGRIGTDAHQRTELPGVWAAGDVVTGLNQIAVAMAQAEIAATDIHNHLRAAEGLSLSRLPKQPA</sequence>
<dbReference type="InterPro" id="IPR023753">
    <property type="entry name" value="FAD/NAD-binding_dom"/>
</dbReference>
<dbReference type="Pfam" id="PF07992">
    <property type="entry name" value="Pyr_redox_2"/>
    <property type="match status" value="1"/>
</dbReference>
<organism evidence="5 6">
    <name type="scientific">Cereibacter azotoformans</name>
    <dbReference type="NCBI Taxonomy" id="43057"/>
    <lineage>
        <taxon>Bacteria</taxon>
        <taxon>Pseudomonadati</taxon>
        <taxon>Pseudomonadota</taxon>
        <taxon>Alphaproteobacteria</taxon>
        <taxon>Rhodobacterales</taxon>
        <taxon>Paracoccaceae</taxon>
        <taxon>Cereibacter</taxon>
    </lineage>
</organism>
<evidence type="ECO:0000259" key="4">
    <source>
        <dbReference type="Pfam" id="PF07992"/>
    </source>
</evidence>
<evidence type="ECO:0000313" key="5">
    <source>
        <dbReference type="EMBL" id="PTR14032.1"/>
    </source>
</evidence>
<keyword evidence="6" id="KW-1185">Reference proteome</keyword>
<evidence type="ECO:0000313" key="6">
    <source>
        <dbReference type="Proteomes" id="UP000244060"/>
    </source>
</evidence>
<dbReference type="PRINTS" id="PR00368">
    <property type="entry name" value="FADPNR"/>
</dbReference>
<proteinExistence type="predicted"/>
<reference evidence="5 6" key="1">
    <citation type="submission" date="2018-04" db="EMBL/GenBank/DDBJ databases">
        <title>Genomic Encyclopedia of Type Strains, Phase III (KMG-III): the genomes of soil and plant-associated and newly described type strains.</title>
        <authorList>
            <person name="Whitman W."/>
        </authorList>
    </citation>
    <scope>NUCLEOTIDE SEQUENCE [LARGE SCALE GENOMIC DNA]</scope>
    <source>
        <strain evidence="5 6">KA25</strain>
    </source>
</reference>
<dbReference type="InterPro" id="IPR050097">
    <property type="entry name" value="Ferredoxin-NADP_redctase_2"/>
</dbReference>
<dbReference type="EMBL" id="QAOT01000018">
    <property type="protein sequence ID" value="PTR14032.1"/>
    <property type="molecule type" value="Genomic_DNA"/>
</dbReference>
<evidence type="ECO:0000256" key="3">
    <source>
        <dbReference type="ARBA" id="ARBA00023002"/>
    </source>
</evidence>
<dbReference type="SUPFAM" id="SSF51905">
    <property type="entry name" value="FAD/NAD(P)-binding domain"/>
    <property type="match status" value="1"/>
</dbReference>
<dbReference type="Gene3D" id="3.50.50.60">
    <property type="entry name" value="FAD/NAD(P)-binding domain"/>
    <property type="match status" value="2"/>
</dbReference>
<dbReference type="GO" id="GO:0016491">
    <property type="term" value="F:oxidoreductase activity"/>
    <property type="evidence" value="ECO:0007669"/>
    <property type="project" value="UniProtKB-KW"/>
</dbReference>
<gene>
    <name evidence="5" type="ORF">C8J28_11827</name>
</gene>
<dbReference type="OrthoDB" id="9786503at2"/>
<protein>
    <recommendedName>
        <fullName evidence="1">Thioredoxin reductase</fullName>
    </recommendedName>
</protein>
<dbReference type="AlphaFoldDB" id="A0A2T5JV81"/>
<dbReference type="PANTHER" id="PTHR48105">
    <property type="entry name" value="THIOREDOXIN REDUCTASE 1-RELATED-RELATED"/>
    <property type="match status" value="1"/>
</dbReference>
<dbReference type="RefSeq" id="WP_108221964.1">
    <property type="nucleotide sequence ID" value="NZ_CP090021.1"/>
</dbReference>
<accession>A0A2T5JV81</accession>
<keyword evidence="3" id="KW-0560">Oxidoreductase</keyword>
<keyword evidence="2" id="KW-0285">Flavoprotein</keyword>
<dbReference type="InterPro" id="IPR036188">
    <property type="entry name" value="FAD/NAD-bd_sf"/>
</dbReference>
<name>A0A2T5JV81_9RHOB</name>